<evidence type="ECO:0000313" key="2">
    <source>
        <dbReference type="Proteomes" id="UP000574717"/>
    </source>
</evidence>
<comment type="caution">
    <text evidence="1">The sequence shown here is derived from an EMBL/GenBank/DDBJ whole genome shotgun (WGS) entry which is preliminary data.</text>
</comment>
<name>A0A6V8NN97_9ACTN</name>
<organism evidence="1 2">
    <name type="scientific">Candidatus Hakubella thermalkaliphila</name>
    <dbReference type="NCBI Taxonomy" id="2754717"/>
    <lineage>
        <taxon>Bacteria</taxon>
        <taxon>Bacillati</taxon>
        <taxon>Actinomycetota</taxon>
        <taxon>Actinomycetota incertae sedis</taxon>
        <taxon>Candidatus Hakubellales</taxon>
        <taxon>Candidatus Hakubellaceae</taxon>
        <taxon>Candidatus Hakubella</taxon>
    </lineage>
</organism>
<dbReference type="Proteomes" id="UP000574717">
    <property type="component" value="Unassembled WGS sequence"/>
</dbReference>
<proteinExistence type="predicted"/>
<sequence length="43" mass="4888">IFGSFDLFAFNKDFLKEGLVEHLSGRLAGYVYTARSNLGTIYR</sequence>
<evidence type="ECO:0000313" key="1">
    <source>
        <dbReference type="EMBL" id="GFP20741.1"/>
    </source>
</evidence>
<protein>
    <submittedName>
        <fullName evidence="1">Uncharacterized protein</fullName>
    </submittedName>
</protein>
<gene>
    <name evidence="1" type="ORF">HKBW3S03_02247</name>
</gene>
<feature type="non-terminal residue" evidence="1">
    <location>
        <position position="1"/>
    </location>
</feature>
<accession>A0A6V8NN97</accession>
<reference evidence="1 2" key="1">
    <citation type="journal article" date="2020" name="Front. Microbiol.">
        <title>Single-cell genomics of novel Actinobacteria with the Wood-Ljungdahl pathway discovered in a serpentinizing system.</title>
        <authorList>
            <person name="Merino N."/>
            <person name="Kawai M."/>
            <person name="Boyd E.S."/>
            <person name="Colman D.R."/>
            <person name="McGlynn S.E."/>
            <person name="Nealson K.H."/>
            <person name="Kurokawa K."/>
            <person name="Hongoh Y."/>
        </authorList>
    </citation>
    <scope>NUCLEOTIDE SEQUENCE [LARGE SCALE GENOMIC DNA]</scope>
    <source>
        <strain evidence="1 2">S03</strain>
    </source>
</reference>
<dbReference type="EMBL" id="BLRU01000654">
    <property type="protein sequence ID" value="GFP20741.1"/>
    <property type="molecule type" value="Genomic_DNA"/>
</dbReference>
<dbReference type="AlphaFoldDB" id="A0A6V8NN97"/>